<dbReference type="KEGG" id="tet:TTHERM_00845730"/>
<dbReference type="PANTHER" id="PTHR11319">
    <property type="entry name" value="G PROTEIN-COUPLED RECEPTOR-RELATED"/>
    <property type="match status" value="1"/>
</dbReference>
<dbReference type="OrthoDB" id="338325at2759"/>
<protein>
    <submittedName>
        <fullName evidence="2">Transmembrane protein, putative</fullName>
    </submittedName>
</protein>
<feature type="transmembrane region" description="Helical" evidence="1">
    <location>
        <begin position="1621"/>
        <end position="1644"/>
    </location>
</feature>
<keyword evidence="3" id="KW-1185">Reference proteome</keyword>
<feature type="transmembrane region" description="Helical" evidence="1">
    <location>
        <begin position="1574"/>
        <end position="1601"/>
    </location>
</feature>
<accession>Q22UV8</accession>
<keyword evidence="1" id="KW-1133">Transmembrane helix</keyword>
<dbReference type="EMBL" id="GG662825">
    <property type="protein sequence ID" value="EAR89018.3"/>
    <property type="molecule type" value="Genomic_DNA"/>
</dbReference>
<dbReference type="SUPFAM" id="SSF51126">
    <property type="entry name" value="Pectin lyase-like"/>
    <property type="match status" value="1"/>
</dbReference>
<dbReference type="RefSeq" id="XP_001009263.3">
    <property type="nucleotide sequence ID" value="XM_001009263.3"/>
</dbReference>
<dbReference type="Proteomes" id="UP000009168">
    <property type="component" value="Unassembled WGS sequence"/>
</dbReference>
<dbReference type="InterPro" id="IPR011050">
    <property type="entry name" value="Pectin_lyase_fold/virulence"/>
</dbReference>
<evidence type="ECO:0000256" key="1">
    <source>
        <dbReference type="SAM" id="Phobius"/>
    </source>
</evidence>
<proteinExistence type="predicted"/>
<evidence type="ECO:0000313" key="3">
    <source>
        <dbReference type="Proteomes" id="UP000009168"/>
    </source>
</evidence>
<keyword evidence="1" id="KW-0472">Membrane</keyword>
<sequence>MIQIDSNLQNYSLLFNYNYHLSTLIVTNGINVYQLDINYFYYNPQSIQLATENQSATFGLQKDNIVTINNDINYITIYDSISQQLKDNIIFNQNVDQINLQQYQIISFSKENIIVCFRKTDYYILQFSPLKIIEFIYLSGVQNVYISNKYEILVYSNINQQVYFFCSQQQQFIQLKKDQQVISQLTIVNERFIGISVLNNTLYQFFVYDTILLQNVPLTLNEGQIVDLKIKNFVIVSKTSSYDLTILQIFQFSQNDDKYIYYNFKQNFLIQIKQIFNQQNFNQVNSIYIMTMTDNLFIQFWKIKETQNLDQVSQNIQIKQLALPCSSNTQIKVEKDYFYFICPFAAFIYNSDITFVQSIKYLVSSQININDIYLLDYNIFIVKLQSQLDLYEINNNFKQKIKSLAKIYNPSIYKYTINIQNNIIQISLYGISDYNLFQAKINYQSKQFMHQMVEFQDQNIVQVKISNFIDNYKHIIQQSQITQNLEILRYQIYYQPPTTINQFPAINFYSNSDIVEVYSEKGININEKYQLQISSTQFISEQFKNLKIGSMILNFNLTDNNQLNFNQFKQLQKLQFSNMTIQFSMQGGTIYMNSYDSLIMNEITFRDQIINTQFFFQNISNIIINNMEFKNITLQSQSSFLSFDGIKNLLIRNLTISKCNFTQNIIQVNNLTNLKMENIIITQNKFLQGFMFANQSVNVFSNQIQVINNELNANSNQQNQINPYLFNFQQVQQVLFSKITFNNQQNLGFINFKGMMINFQFLYSMQITNCVFNEIQQQIPVILITDGQTVRITNMTVQKMNSSHFMQIQLVDQLFLTKLTFINVNEHLIEQKNLESSLFNQFQKYLLSIGGINNFVLSNLEISFCNNIGMLSLVQYQVGKNTVQNSNNLQANKIIITNSISNINEPAINLNNQQSNILQLKAKNLTFSSNIININSQSLFQMNNSQFINIQLKNYSTTIYSTESQVIQIFNTQYLNIFSYQKSAVLLTKSVNQITIQNCTFKLNNNIQLDISSSPSFDDHSIINIQNCINFLVQDSLFTQNICFGNGGAIYLSQIQKSIINNTKFMLNQAQQNSGGGIYASNSNININKCIFQNNISKKERGGAIYSDNTYVIIRNSNIINNIAYVGGGVYYNKMNTIDIDRASQIYGNKGRFYGDNLGSYPRKLLKIDLKTKQIYSKIVIQNFQSGNYTKQPIFVQYFDEENKILNFNIAESPNQFSLSIKQEIQNYQISIANSTDIKGLNIILGQQLEYIKKFNLFQLNITAGNYQKTDFKLVLYSEFFAMQLTLDVILNFRKCQIGEILYPKQGYISCDQCISGTYSLVNPYEGQNNNPVQCQRCPSNKAKLCYSNRIILQDNYWRESNQTDIIYSCNTIGCSETSYNQINGCIKGYIGPLCNTCDFKGKIWQNSYAQKGKQCVECQKVVDLYIYFTLLIFLYALYIVRSVNKQINTNILIIKIDYLRKLRIVFLSRSKYIGSDTGITLKILFNYLQILSSSIDVYNQIPNVIGTTFKIAGDPAQVTYTNLDCIYKDWIISELWFNRLIMQITQIFIITSIVLFYRILLDKRSRIFYKKKIYFIFLYFFYQPSIVKLLVSLCICKSIGTKVYMLNDLTQQCWTSEHIILSLGIIYPLTLVWCLGIPLIFLYKIRSAIISNQKDRVQFFLSYYFILQGYKDKFYYWEILKMFQKLIIMIILNLDIENIIQRQIISLICFIYLIGTIQQNPYKQKSLQNLEILLQVVIVISLLLQTIIYALESDIYSILVIIVILFFINLYCLVRIIFQYYNSAINLIFKTQSKNIKKFLHLLYKIKVIKFDINKKQSSLSRISNLWKIIYKNKSKLNFRNSFPLQQLNLQTQKLQNTQLETQFEMNTVTYNFNNFSQFQQDQDKLLSRAIMIK</sequence>
<evidence type="ECO:0000313" key="2">
    <source>
        <dbReference type="EMBL" id="EAR89018.3"/>
    </source>
</evidence>
<reference evidence="3" key="1">
    <citation type="journal article" date="2006" name="PLoS Biol.">
        <title>Macronuclear genome sequence of the ciliate Tetrahymena thermophila, a model eukaryote.</title>
        <authorList>
            <person name="Eisen J.A."/>
            <person name="Coyne R.S."/>
            <person name="Wu M."/>
            <person name="Wu D."/>
            <person name="Thiagarajan M."/>
            <person name="Wortman J.R."/>
            <person name="Badger J.H."/>
            <person name="Ren Q."/>
            <person name="Amedeo P."/>
            <person name="Jones K.M."/>
            <person name="Tallon L.J."/>
            <person name="Delcher A.L."/>
            <person name="Salzberg S.L."/>
            <person name="Silva J.C."/>
            <person name="Haas B.J."/>
            <person name="Majoros W.H."/>
            <person name="Farzad M."/>
            <person name="Carlton J.M."/>
            <person name="Smith R.K. Jr."/>
            <person name="Garg J."/>
            <person name="Pearlman R.E."/>
            <person name="Karrer K.M."/>
            <person name="Sun L."/>
            <person name="Manning G."/>
            <person name="Elde N.C."/>
            <person name="Turkewitz A.P."/>
            <person name="Asai D.J."/>
            <person name="Wilkes D.E."/>
            <person name="Wang Y."/>
            <person name="Cai H."/>
            <person name="Collins K."/>
            <person name="Stewart B.A."/>
            <person name="Lee S.R."/>
            <person name="Wilamowska K."/>
            <person name="Weinberg Z."/>
            <person name="Ruzzo W.L."/>
            <person name="Wloga D."/>
            <person name="Gaertig J."/>
            <person name="Frankel J."/>
            <person name="Tsao C.-C."/>
            <person name="Gorovsky M.A."/>
            <person name="Keeling P.J."/>
            <person name="Waller R.F."/>
            <person name="Patron N.J."/>
            <person name="Cherry J.M."/>
            <person name="Stover N.A."/>
            <person name="Krieger C.J."/>
            <person name="del Toro C."/>
            <person name="Ryder H.F."/>
            <person name="Williamson S.C."/>
            <person name="Barbeau R.A."/>
            <person name="Hamilton E.P."/>
            <person name="Orias E."/>
        </authorList>
    </citation>
    <scope>NUCLEOTIDE SEQUENCE [LARGE SCALE GENOMIC DNA]</scope>
    <source>
        <strain evidence="3">SB210</strain>
    </source>
</reference>
<dbReference type="InParanoid" id="Q22UV8"/>
<organism evidence="2 3">
    <name type="scientific">Tetrahymena thermophila (strain SB210)</name>
    <dbReference type="NCBI Taxonomy" id="312017"/>
    <lineage>
        <taxon>Eukaryota</taxon>
        <taxon>Sar</taxon>
        <taxon>Alveolata</taxon>
        <taxon>Ciliophora</taxon>
        <taxon>Intramacronucleata</taxon>
        <taxon>Oligohymenophorea</taxon>
        <taxon>Hymenostomatida</taxon>
        <taxon>Tetrahymenina</taxon>
        <taxon>Tetrahymenidae</taxon>
        <taxon>Tetrahymena</taxon>
    </lineage>
</organism>
<feature type="transmembrane region" description="Helical" evidence="1">
    <location>
        <begin position="1541"/>
        <end position="1562"/>
    </location>
</feature>
<gene>
    <name evidence="2" type="ORF">TTHERM_00845730</name>
</gene>
<name>Q22UV8_TETTS</name>
<dbReference type="PANTHER" id="PTHR11319:SF35">
    <property type="entry name" value="OUTER MEMBRANE PROTEIN PMPC-RELATED"/>
    <property type="match status" value="1"/>
</dbReference>
<feature type="transmembrane region" description="Helical" evidence="1">
    <location>
        <begin position="1731"/>
        <end position="1750"/>
    </location>
</feature>
<feature type="transmembrane region" description="Helical" evidence="1">
    <location>
        <begin position="1425"/>
        <end position="1444"/>
    </location>
</feature>
<feature type="transmembrane region" description="Helical" evidence="1">
    <location>
        <begin position="1701"/>
        <end position="1719"/>
    </location>
</feature>
<dbReference type="GeneID" id="7840301"/>
<feature type="transmembrane region" description="Helical" evidence="1">
    <location>
        <begin position="1756"/>
        <end position="1779"/>
    </location>
</feature>
<dbReference type="HOGENOM" id="CLU_333889_0_0_1"/>
<keyword evidence="1 2" id="KW-0812">Transmembrane</keyword>